<dbReference type="EMBL" id="QFZK01000003">
    <property type="protein sequence ID" value="RFO97665.1"/>
    <property type="molecule type" value="Genomic_DNA"/>
</dbReference>
<evidence type="ECO:0000313" key="2">
    <source>
        <dbReference type="EMBL" id="RFO97665.1"/>
    </source>
</evidence>
<dbReference type="InterPro" id="IPR002545">
    <property type="entry name" value="CheW-lke_dom"/>
</dbReference>
<dbReference type="GO" id="GO:0006935">
    <property type="term" value="P:chemotaxis"/>
    <property type="evidence" value="ECO:0007669"/>
    <property type="project" value="InterPro"/>
</dbReference>
<gene>
    <name evidence="2" type="ORF">DIC66_07350</name>
</gene>
<dbReference type="GO" id="GO:0007165">
    <property type="term" value="P:signal transduction"/>
    <property type="evidence" value="ECO:0007669"/>
    <property type="project" value="InterPro"/>
</dbReference>
<dbReference type="RefSeq" id="WP_117175568.1">
    <property type="nucleotide sequence ID" value="NZ_QFZK01000003.1"/>
</dbReference>
<comment type="caution">
    <text evidence="2">The sequence shown here is derived from an EMBL/GenBank/DDBJ whole genome shotgun (WGS) entry which is preliminary data.</text>
</comment>
<organism evidence="2 3">
    <name type="scientific">Rhodoferax lacus</name>
    <dbReference type="NCBI Taxonomy" id="2184758"/>
    <lineage>
        <taxon>Bacteria</taxon>
        <taxon>Pseudomonadati</taxon>
        <taxon>Pseudomonadota</taxon>
        <taxon>Betaproteobacteria</taxon>
        <taxon>Burkholderiales</taxon>
        <taxon>Comamonadaceae</taxon>
        <taxon>Rhodoferax</taxon>
    </lineage>
</organism>
<dbReference type="PANTHER" id="PTHR22617:SF41">
    <property type="entry name" value="CHEMOTAXIS SIGNAL TRANSDUCTION SYSTEM ADAPTOR PROTEIN CHEW"/>
    <property type="match status" value="1"/>
</dbReference>
<dbReference type="InterPro" id="IPR039315">
    <property type="entry name" value="CheW"/>
</dbReference>
<dbReference type="InterPro" id="IPR036061">
    <property type="entry name" value="CheW-like_dom_sf"/>
</dbReference>
<name>A0A3E1RE72_9BURK</name>
<dbReference type="SMART" id="SM00260">
    <property type="entry name" value="CheW"/>
    <property type="match status" value="1"/>
</dbReference>
<evidence type="ECO:0000313" key="3">
    <source>
        <dbReference type="Proteomes" id="UP000260665"/>
    </source>
</evidence>
<proteinExistence type="predicted"/>
<feature type="domain" description="CheW-like" evidence="1">
    <location>
        <begin position="7"/>
        <end position="151"/>
    </location>
</feature>
<dbReference type="SUPFAM" id="SSF50341">
    <property type="entry name" value="CheW-like"/>
    <property type="match status" value="1"/>
</dbReference>
<accession>A0A3E1RE72</accession>
<dbReference type="PANTHER" id="PTHR22617">
    <property type="entry name" value="CHEMOTAXIS SENSOR HISTIDINE KINASE-RELATED"/>
    <property type="match status" value="1"/>
</dbReference>
<protein>
    <recommendedName>
        <fullName evidence="1">CheW-like domain-containing protein</fullName>
    </recommendedName>
</protein>
<dbReference type="Gene3D" id="2.40.50.180">
    <property type="entry name" value="CheA-289, Domain 4"/>
    <property type="match status" value="1"/>
</dbReference>
<dbReference type="PROSITE" id="PS50851">
    <property type="entry name" value="CHEW"/>
    <property type="match status" value="1"/>
</dbReference>
<reference evidence="2 3" key="1">
    <citation type="submission" date="2018-05" db="EMBL/GenBank/DDBJ databases">
        <title>Rhodoferax soyangensis sp.nov., isolated from an oligotrophic freshwater lake.</title>
        <authorList>
            <person name="Park M."/>
        </authorList>
    </citation>
    <scope>NUCLEOTIDE SEQUENCE [LARGE SCALE GENOMIC DNA]</scope>
    <source>
        <strain evidence="2 3">IMCC26218</strain>
    </source>
</reference>
<dbReference type="AlphaFoldDB" id="A0A3E1RE72"/>
<dbReference type="GO" id="GO:0005829">
    <property type="term" value="C:cytosol"/>
    <property type="evidence" value="ECO:0007669"/>
    <property type="project" value="TreeGrafter"/>
</dbReference>
<dbReference type="OrthoDB" id="9790406at2"/>
<dbReference type="Pfam" id="PF01584">
    <property type="entry name" value="CheW"/>
    <property type="match status" value="1"/>
</dbReference>
<keyword evidence="3" id="KW-1185">Reference proteome</keyword>
<evidence type="ECO:0000259" key="1">
    <source>
        <dbReference type="PROSITE" id="PS50851"/>
    </source>
</evidence>
<dbReference type="Gene3D" id="2.30.30.40">
    <property type="entry name" value="SH3 Domains"/>
    <property type="match status" value="1"/>
</dbReference>
<dbReference type="Proteomes" id="UP000260665">
    <property type="component" value="Unassembled WGS sequence"/>
</dbReference>
<sequence length="161" mass="17272">MSSNGEPAQYLTFTLGDSLFATNIDMVREIIPSGGMTKVPMTPVFIRGILNLRGAVVPVIDMQSRFGWPAAVVSQYTCIVIIDSHNAAGPTQLGLMVDSVSEVIEIAATDIEPPPQFGTPIGPDLIEGMARVNDSFLVILKPSHAFDMDVLTQMVEHEASA</sequence>